<dbReference type="Proteomes" id="UP000663829">
    <property type="component" value="Unassembled WGS sequence"/>
</dbReference>
<dbReference type="OrthoDB" id="621413at2759"/>
<dbReference type="PROSITE" id="PS51996">
    <property type="entry name" value="TR_MART"/>
    <property type="match status" value="1"/>
</dbReference>
<dbReference type="SMART" id="SM00028">
    <property type="entry name" value="TPR"/>
    <property type="match status" value="6"/>
</dbReference>
<dbReference type="Pfam" id="PF13424">
    <property type="entry name" value="TPR_12"/>
    <property type="match status" value="2"/>
</dbReference>
<dbReference type="Gene3D" id="1.25.40.10">
    <property type="entry name" value="Tetratricopeptide repeat domain"/>
    <property type="match status" value="2"/>
</dbReference>
<proteinExistence type="predicted"/>
<dbReference type="Proteomes" id="UP000681722">
    <property type="component" value="Unassembled WGS sequence"/>
</dbReference>
<keyword evidence="6" id="KW-1185">Reference proteome</keyword>
<evidence type="ECO:0000313" key="4">
    <source>
        <dbReference type="EMBL" id="CAF0916399.1"/>
    </source>
</evidence>
<dbReference type="InterPro" id="IPR019734">
    <property type="entry name" value="TPR_rpt"/>
</dbReference>
<dbReference type="EMBL" id="CAJNOQ010001749">
    <property type="protein sequence ID" value="CAF0916399.1"/>
    <property type="molecule type" value="Genomic_DNA"/>
</dbReference>
<dbReference type="AlphaFoldDB" id="A0A814ASQ3"/>
<evidence type="ECO:0000313" key="6">
    <source>
        <dbReference type="Proteomes" id="UP000663829"/>
    </source>
</evidence>
<sequence>MGFSSYGEEQEVLFGLGTTFKLDQIEERTDDSGTNTYLNIKMHGTDEGKKIAQDYIKYRQQEMAGGNETILFGQLLNQMGEHRKAINYFENLLLSFCNDETNDLANVYYYTGDAYILEGDYKLALRCLQRSHEIYKKLGNKQGMANSQAREASVYVYQKNYGLAKHWLKRAVELYKQLPNQQLNLAFCKNGFGDIYLGRRKYTNALACYLNALTIRKEHLPDDHPEIAMSYFNCGRVYFLQGDHENAILNLEKALKRKQKIFPHNHVSIARNLHVMAHVYDSQGETVKAVELLQKALDYYNQTLIAYHPHIINAQSDICRIKARLAQTPGVSHASRVPPSLAILVQSMIPFTFILSKLLLKHKFYPALMNIVQEQLQVKYIEEMKQQINHRSLGIKGFPVIYLQTIESLFQFLSITLSFGFHLIPNFSTSDNLHRFWLLFSNSFKYFFNRVDSSHTSSNRRHEQQDDDEHVIEPVTGLFW</sequence>
<gene>
    <name evidence="4" type="ORF">GPM918_LOCUS9416</name>
    <name evidence="5" type="ORF">SRO942_LOCUS9413</name>
</gene>
<organism evidence="4 6">
    <name type="scientific">Didymodactylos carnosus</name>
    <dbReference type="NCBI Taxonomy" id="1234261"/>
    <lineage>
        <taxon>Eukaryota</taxon>
        <taxon>Metazoa</taxon>
        <taxon>Spiralia</taxon>
        <taxon>Gnathifera</taxon>
        <taxon>Rotifera</taxon>
        <taxon>Eurotatoria</taxon>
        <taxon>Bdelloidea</taxon>
        <taxon>Philodinida</taxon>
        <taxon>Philodinidae</taxon>
        <taxon>Didymodactylos</taxon>
    </lineage>
</organism>
<dbReference type="InterPro" id="IPR011990">
    <property type="entry name" value="TPR-like_helical_dom_sf"/>
</dbReference>
<keyword evidence="2 3" id="KW-0802">TPR repeat</keyword>
<evidence type="ECO:0000256" key="3">
    <source>
        <dbReference type="PROSITE-ProRule" id="PRU00339"/>
    </source>
</evidence>
<dbReference type="SUPFAM" id="SSF48452">
    <property type="entry name" value="TPR-like"/>
    <property type="match status" value="1"/>
</dbReference>
<evidence type="ECO:0000256" key="2">
    <source>
        <dbReference type="ARBA" id="ARBA00022803"/>
    </source>
</evidence>
<name>A0A814ASQ3_9BILA</name>
<feature type="repeat" description="TPR" evidence="3">
    <location>
        <begin position="228"/>
        <end position="261"/>
    </location>
</feature>
<evidence type="ECO:0000256" key="1">
    <source>
        <dbReference type="ARBA" id="ARBA00022737"/>
    </source>
</evidence>
<dbReference type="EMBL" id="CAJOBC010001748">
    <property type="protein sequence ID" value="CAF3696435.1"/>
    <property type="molecule type" value="Genomic_DNA"/>
</dbReference>
<dbReference type="PANTHER" id="PTHR45641">
    <property type="entry name" value="TETRATRICOPEPTIDE REPEAT PROTEIN (AFU_ORTHOLOGUE AFUA_6G03870)"/>
    <property type="match status" value="1"/>
</dbReference>
<dbReference type="PROSITE" id="PS50005">
    <property type="entry name" value="TPR"/>
    <property type="match status" value="2"/>
</dbReference>
<accession>A0A814ASQ3</accession>
<evidence type="ECO:0000313" key="5">
    <source>
        <dbReference type="EMBL" id="CAF3696435.1"/>
    </source>
</evidence>
<feature type="repeat" description="TPR" evidence="3">
    <location>
        <begin position="105"/>
        <end position="138"/>
    </location>
</feature>
<dbReference type="PANTHER" id="PTHR45641:SF19">
    <property type="entry name" value="NEPHROCYSTIN-3"/>
    <property type="match status" value="1"/>
</dbReference>
<protein>
    <submittedName>
        <fullName evidence="4">Uncharacterized protein</fullName>
    </submittedName>
</protein>
<comment type="caution">
    <text evidence="4">The sequence shown here is derived from an EMBL/GenBank/DDBJ whole genome shotgun (WGS) entry which is preliminary data.</text>
</comment>
<reference evidence="4" key="1">
    <citation type="submission" date="2021-02" db="EMBL/GenBank/DDBJ databases">
        <authorList>
            <person name="Nowell W R."/>
        </authorList>
    </citation>
    <scope>NUCLEOTIDE SEQUENCE</scope>
</reference>
<keyword evidence="1" id="KW-0677">Repeat</keyword>